<organism evidence="13 14">
    <name type="scientific">Mycolicibacterium rutilum</name>
    <name type="common">Mycobacterium rutilum</name>
    <dbReference type="NCBI Taxonomy" id="370526"/>
    <lineage>
        <taxon>Bacteria</taxon>
        <taxon>Bacillati</taxon>
        <taxon>Actinomycetota</taxon>
        <taxon>Actinomycetes</taxon>
        <taxon>Mycobacteriales</taxon>
        <taxon>Mycobacteriaceae</taxon>
        <taxon>Mycolicibacterium</taxon>
    </lineage>
</organism>
<evidence type="ECO:0000256" key="8">
    <source>
        <dbReference type="ARBA" id="ARBA00023004"/>
    </source>
</evidence>
<proteinExistence type="predicted"/>
<dbReference type="InterPro" id="IPR015853">
    <property type="entry name" value="ABC_transpr_FbpC"/>
</dbReference>
<dbReference type="EMBL" id="LT629971">
    <property type="protein sequence ID" value="SEH86005.1"/>
    <property type="molecule type" value="Genomic_DNA"/>
</dbReference>
<dbReference type="PROSITE" id="PS00211">
    <property type="entry name" value="ABC_TRANSPORTER_1"/>
    <property type="match status" value="1"/>
</dbReference>
<dbReference type="InterPro" id="IPR027417">
    <property type="entry name" value="P-loop_NTPase"/>
</dbReference>
<dbReference type="SUPFAM" id="SSF50331">
    <property type="entry name" value="MOP-like"/>
    <property type="match status" value="1"/>
</dbReference>
<evidence type="ECO:0000256" key="3">
    <source>
        <dbReference type="ARBA" id="ARBA00022496"/>
    </source>
</evidence>
<dbReference type="GO" id="GO:0043190">
    <property type="term" value="C:ATP-binding cassette (ABC) transporter complex"/>
    <property type="evidence" value="ECO:0007669"/>
    <property type="project" value="InterPro"/>
</dbReference>
<keyword evidence="8" id="KW-0408">Iron</keyword>
<evidence type="ECO:0000256" key="5">
    <source>
        <dbReference type="ARBA" id="ARBA00022741"/>
    </source>
</evidence>
<dbReference type="InterPro" id="IPR050093">
    <property type="entry name" value="ABC_SmlMolc_Importer"/>
</dbReference>
<evidence type="ECO:0000256" key="11">
    <source>
        <dbReference type="ARBA" id="ARBA00066388"/>
    </source>
</evidence>
<keyword evidence="10" id="KW-0472">Membrane</keyword>
<evidence type="ECO:0000256" key="10">
    <source>
        <dbReference type="ARBA" id="ARBA00023136"/>
    </source>
</evidence>
<evidence type="ECO:0000256" key="2">
    <source>
        <dbReference type="ARBA" id="ARBA00022475"/>
    </source>
</evidence>
<dbReference type="PANTHER" id="PTHR42781:SF5">
    <property type="entry name" value="PUTRESCINE TRANSPORT ATP-BINDING PROTEIN POTG"/>
    <property type="match status" value="1"/>
</dbReference>
<dbReference type="Pfam" id="PF22443">
    <property type="entry name" value="FbpC-like_RD"/>
    <property type="match status" value="1"/>
</dbReference>
<evidence type="ECO:0000256" key="7">
    <source>
        <dbReference type="ARBA" id="ARBA00022967"/>
    </source>
</evidence>
<dbReference type="InterPro" id="IPR003439">
    <property type="entry name" value="ABC_transporter-like_ATP-bd"/>
</dbReference>
<dbReference type="STRING" id="370526.SAMN04489835_4982"/>
<evidence type="ECO:0000313" key="13">
    <source>
        <dbReference type="EMBL" id="SEH86005.1"/>
    </source>
</evidence>
<dbReference type="EC" id="7.6.2.9" evidence="11"/>
<keyword evidence="7" id="KW-1278">Translocase</keyword>
<keyword evidence="1" id="KW-0813">Transport</keyword>
<dbReference type="InterPro" id="IPR055223">
    <property type="entry name" value="FbpC_RD"/>
</dbReference>
<dbReference type="RefSeq" id="WP_083409455.1">
    <property type="nucleotide sequence ID" value="NZ_LT629971.1"/>
</dbReference>
<dbReference type="AlphaFoldDB" id="A0A1H6LBU9"/>
<evidence type="ECO:0000256" key="6">
    <source>
        <dbReference type="ARBA" id="ARBA00022840"/>
    </source>
</evidence>
<dbReference type="InterPro" id="IPR008995">
    <property type="entry name" value="Mo/tungstate-bd_C_term_dom"/>
</dbReference>
<evidence type="ECO:0000256" key="4">
    <source>
        <dbReference type="ARBA" id="ARBA00022519"/>
    </source>
</evidence>
<keyword evidence="14" id="KW-1185">Reference proteome</keyword>
<dbReference type="InterPro" id="IPR003593">
    <property type="entry name" value="AAA+_ATPase"/>
</dbReference>
<gene>
    <name evidence="13" type="ORF">SAMN04489835_4982</name>
</gene>
<dbReference type="FunFam" id="3.40.50.300:FF:000425">
    <property type="entry name" value="Probable ABC transporter, ATP-binding subunit"/>
    <property type="match status" value="1"/>
</dbReference>
<dbReference type="SUPFAM" id="SSF52540">
    <property type="entry name" value="P-loop containing nucleoside triphosphate hydrolases"/>
    <property type="match status" value="1"/>
</dbReference>
<dbReference type="Gene3D" id="2.40.50.450">
    <property type="match status" value="1"/>
</dbReference>
<evidence type="ECO:0000256" key="1">
    <source>
        <dbReference type="ARBA" id="ARBA00022448"/>
    </source>
</evidence>
<dbReference type="CDD" id="cd03259">
    <property type="entry name" value="ABC_Carb_Solutes_like"/>
    <property type="match status" value="1"/>
</dbReference>
<sequence length="349" mass="36600">MSILQTRQLAKAFNGHTVLDHIDLDLPPGTITAVVGASGCGKTTLLRLIAGFETPDAGTVTIAGRQVAGPTGSVAPHRRAVGYVAQDGALFPHLTVGQNIAYGLPGSARRAEVRARVAELLETVSLDPSYAARRPHQLSGGQQQRVALARALARKPVVMLLDEPFSALDTGLRASTRKAVARLLIEAEVTTLLVTHDQEEALSIADQVAVMRDGRFTQVGPPQQVYRRPSDHFTAAFLGDCISLPCTVDGDTAECALGRIPVADGSGLSGPATLLLRPEQLVATVVTDTERHDGIATVLAVEFLGHDVLLTVDPGGDTGPIIVRQHSLNPPPVDAKVHIDVAGSGVALP</sequence>
<dbReference type="OrthoDB" id="9802264at2"/>
<keyword evidence="5" id="KW-0547">Nucleotide-binding</keyword>
<protein>
    <recommendedName>
        <fullName evidence="11">ABC-type quaternary amine transporter</fullName>
        <ecNumber evidence="11">7.6.2.9</ecNumber>
    </recommendedName>
</protein>
<accession>A0A1H6LBU9</accession>
<dbReference type="GO" id="GO:0016887">
    <property type="term" value="F:ATP hydrolysis activity"/>
    <property type="evidence" value="ECO:0007669"/>
    <property type="project" value="InterPro"/>
</dbReference>
<dbReference type="PROSITE" id="PS50893">
    <property type="entry name" value="ABC_TRANSPORTER_2"/>
    <property type="match status" value="1"/>
</dbReference>
<dbReference type="GO" id="GO:0015418">
    <property type="term" value="F:ABC-type quaternary ammonium compound transporting activity"/>
    <property type="evidence" value="ECO:0007669"/>
    <property type="project" value="UniProtKB-EC"/>
</dbReference>
<name>A0A1H6LBU9_MYCRU</name>
<keyword evidence="6 13" id="KW-0067">ATP-binding</keyword>
<dbReference type="PANTHER" id="PTHR42781">
    <property type="entry name" value="SPERMIDINE/PUTRESCINE IMPORT ATP-BINDING PROTEIN POTA"/>
    <property type="match status" value="1"/>
</dbReference>
<dbReference type="GO" id="GO:0015408">
    <property type="term" value="F:ABC-type ferric iron transporter activity"/>
    <property type="evidence" value="ECO:0007669"/>
    <property type="project" value="InterPro"/>
</dbReference>
<feature type="domain" description="ABC transporter" evidence="12">
    <location>
        <begin position="4"/>
        <end position="238"/>
    </location>
</feature>
<evidence type="ECO:0000256" key="9">
    <source>
        <dbReference type="ARBA" id="ARBA00023065"/>
    </source>
</evidence>
<keyword evidence="2" id="KW-1003">Cell membrane</keyword>
<keyword evidence="4" id="KW-0997">Cell inner membrane</keyword>
<keyword evidence="9" id="KW-0406">Ion transport</keyword>
<keyword evidence="3" id="KW-0410">Iron transport</keyword>
<reference evidence="14" key="1">
    <citation type="submission" date="2016-10" db="EMBL/GenBank/DDBJ databases">
        <authorList>
            <person name="Varghese N."/>
            <person name="Submissions S."/>
        </authorList>
    </citation>
    <scope>NUCLEOTIDE SEQUENCE [LARGE SCALE GENOMIC DNA]</scope>
    <source>
        <strain evidence="14">DSM 45405</strain>
    </source>
</reference>
<dbReference type="Gene3D" id="3.40.50.300">
    <property type="entry name" value="P-loop containing nucleotide triphosphate hydrolases"/>
    <property type="match status" value="1"/>
</dbReference>
<dbReference type="InterPro" id="IPR017871">
    <property type="entry name" value="ABC_transporter-like_CS"/>
</dbReference>
<dbReference type="Proteomes" id="UP000182915">
    <property type="component" value="Chromosome I"/>
</dbReference>
<evidence type="ECO:0000313" key="14">
    <source>
        <dbReference type="Proteomes" id="UP000182915"/>
    </source>
</evidence>
<dbReference type="Pfam" id="PF00005">
    <property type="entry name" value="ABC_tran"/>
    <property type="match status" value="1"/>
</dbReference>
<dbReference type="SMART" id="SM00382">
    <property type="entry name" value="AAA"/>
    <property type="match status" value="1"/>
</dbReference>
<dbReference type="GO" id="GO:0005524">
    <property type="term" value="F:ATP binding"/>
    <property type="evidence" value="ECO:0007669"/>
    <property type="project" value="UniProtKB-KW"/>
</dbReference>
<evidence type="ECO:0000259" key="12">
    <source>
        <dbReference type="PROSITE" id="PS50893"/>
    </source>
</evidence>